<feature type="region of interest" description="Disordered" evidence="1">
    <location>
        <begin position="1"/>
        <end position="42"/>
    </location>
</feature>
<dbReference type="EMBL" id="CP011129">
    <property type="protein sequence ID" value="ALN78330.1"/>
    <property type="molecule type" value="Genomic_DNA"/>
</dbReference>
<name>A0A0S2F471_LYSAN</name>
<dbReference type="AlphaFoldDB" id="A0A0S2F471"/>
<evidence type="ECO:0000313" key="2">
    <source>
        <dbReference type="EMBL" id="ALN78330.1"/>
    </source>
</evidence>
<keyword evidence="3" id="KW-1185">Reference proteome</keyword>
<proteinExistence type="predicted"/>
<evidence type="ECO:0000313" key="3">
    <source>
        <dbReference type="Proteomes" id="UP000060787"/>
    </source>
</evidence>
<accession>A0A0S2F471</accession>
<protein>
    <submittedName>
        <fullName evidence="2">Uncharacterized protein</fullName>
    </submittedName>
</protein>
<evidence type="ECO:0000256" key="1">
    <source>
        <dbReference type="SAM" id="MobiDB-lite"/>
    </source>
</evidence>
<gene>
    <name evidence="2" type="ORF">LA76x_0168</name>
</gene>
<sequence>MREQAAPECWSPRKTLSSREPAAQGGSAKDDAGARPASSLQR</sequence>
<reference evidence="2 3" key="1">
    <citation type="journal article" date="2015" name="BMC Genomics">
        <title>Comparative genomics and metabolic profiling of the genus Lysobacter.</title>
        <authorList>
            <person name="de Bruijn I."/>
            <person name="Cheng X."/>
            <person name="de Jager V."/>
            <person name="Exposito R.G."/>
            <person name="Watrous J."/>
            <person name="Patel N."/>
            <person name="Postma J."/>
            <person name="Dorrestein P.C."/>
            <person name="Kobayashi D."/>
            <person name="Raaijmakers J.M."/>
        </authorList>
    </citation>
    <scope>NUCLEOTIDE SEQUENCE [LARGE SCALE GENOMIC DNA]</scope>
    <source>
        <strain evidence="2 3">76</strain>
    </source>
</reference>
<dbReference type="PATRIC" id="fig|84531.8.peg.172"/>
<dbReference type="Proteomes" id="UP000060787">
    <property type="component" value="Chromosome"/>
</dbReference>
<organism evidence="2 3">
    <name type="scientific">Lysobacter antibioticus</name>
    <dbReference type="NCBI Taxonomy" id="84531"/>
    <lineage>
        <taxon>Bacteria</taxon>
        <taxon>Pseudomonadati</taxon>
        <taxon>Pseudomonadota</taxon>
        <taxon>Gammaproteobacteria</taxon>
        <taxon>Lysobacterales</taxon>
        <taxon>Lysobacteraceae</taxon>
        <taxon>Lysobacter</taxon>
    </lineage>
</organism>
<dbReference type="KEGG" id="lab:LA76x_0168"/>